<comment type="similarity">
    <text evidence="1">Belongs to the AB hydrolase superfamily. AB hydrolase 4 family.</text>
</comment>
<dbReference type="GO" id="GO:0034338">
    <property type="term" value="F:short-chain carboxylesterase activity"/>
    <property type="evidence" value="ECO:0007669"/>
    <property type="project" value="TreeGrafter"/>
</dbReference>
<dbReference type="GO" id="GO:0047372">
    <property type="term" value="F:monoacylglycerol lipase activity"/>
    <property type="evidence" value="ECO:0007669"/>
    <property type="project" value="TreeGrafter"/>
</dbReference>
<evidence type="ECO:0000313" key="5">
    <source>
        <dbReference type="Proteomes" id="UP000194136"/>
    </source>
</evidence>
<evidence type="ECO:0000259" key="3">
    <source>
        <dbReference type="Pfam" id="PF00561"/>
    </source>
</evidence>
<dbReference type="PIRSF" id="PIRSF005211">
    <property type="entry name" value="Ab_hydro_YheT"/>
    <property type="match status" value="1"/>
</dbReference>
<name>A0AA34TLE5_9VIBR</name>
<dbReference type="AlphaFoldDB" id="A0AA34TLE5"/>
<dbReference type="Pfam" id="PF00561">
    <property type="entry name" value="Abhydrolase_1"/>
    <property type="match status" value="1"/>
</dbReference>
<evidence type="ECO:0000256" key="2">
    <source>
        <dbReference type="PIRSR" id="PIRSR005211-1"/>
    </source>
</evidence>
<dbReference type="Proteomes" id="UP000194136">
    <property type="component" value="Chromosome 1"/>
</dbReference>
<feature type="active site" description="Charge relay system" evidence="2">
    <location>
        <position position="278"/>
    </location>
</feature>
<dbReference type="RefSeq" id="WP_086048632.1">
    <property type="nucleotide sequence ID" value="NZ_CP017916.1"/>
</dbReference>
<dbReference type="FunFam" id="3.40.50.1820:FF:000080">
    <property type="entry name" value="Alpha/beta hydrolase"/>
    <property type="match status" value="1"/>
</dbReference>
<keyword evidence="4" id="KW-0378">Hydrolase</keyword>
<dbReference type="InterPro" id="IPR000073">
    <property type="entry name" value="AB_hydrolase_1"/>
</dbReference>
<feature type="active site" description="Charge relay system" evidence="2">
    <location>
        <position position="305"/>
    </location>
</feature>
<keyword evidence="5" id="KW-1185">Reference proteome</keyword>
<dbReference type="NCBIfam" id="NF008218">
    <property type="entry name" value="PRK10985.1"/>
    <property type="match status" value="1"/>
</dbReference>
<evidence type="ECO:0000313" key="4">
    <source>
        <dbReference type="EMBL" id="ARP37086.1"/>
    </source>
</evidence>
<proteinExistence type="inferred from homology"/>
<dbReference type="InterPro" id="IPR012020">
    <property type="entry name" value="ABHD4"/>
</dbReference>
<feature type="domain" description="AB hydrolase-1" evidence="3">
    <location>
        <begin position="71"/>
        <end position="311"/>
    </location>
</feature>
<dbReference type="SUPFAM" id="SSF53474">
    <property type="entry name" value="alpha/beta-Hydrolases"/>
    <property type="match status" value="1"/>
</dbReference>
<organism evidence="4 5">
    <name type="scientific">Vibrio syngnathi</name>
    <dbReference type="NCBI Taxonomy" id="3034029"/>
    <lineage>
        <taxon>Bacteria</taxon>
        <taxon>Pseudomonadati</taxon>
        <taxon>Pseudomonadota</taxon>
        <taxon>Gammaproteobacteria</taxon>
        <taxon>Vibrionales</taxon>
        <taxon>Vibrionaceae</taxon>
        <taxon>Vibrio</taxon>
    </lineage>
</organism>
<dbReference type="PANTHER" id="PTHR10794:SF94">
    <property type="entry name" value="ESTERASE YHET-RELATED"/>
    <property type="match status" value="1"/>
</dbReference>
<gene>
    <name evidence="4" type="ORF">K08M4_02650</name>
</gene>
<evidence type="ECO:0000256" key="1">
    <source>
        <dbReference type="ARBA" id="ARBA00010884"/>
    </source>
</evidence>
<dbReference type="KEGG" id="vsy:K08M4_02650"/>
<protein>
    <submittedName>
        <fullName evidence="4">Hydrolase</fullName>
    </submittedName>
</protein>
<accession>A0AA34TLE5</accession>
<dbReference type="InterPro" id="IPR050960">
    <property type="entry name" value="AB_hydrolase_4_sf"/>
</dbReference>
<reference evidence="4 5" key="1">
    <citation type="submission" date="2016-10" db="EMBL/GenBank/DDBJ databases">
        <title>The High Quality Genome of Vibrio splendidus K08M4.</title>
        <authorList>
            <person name="Wendling C."/>
            <person name="Chibani C.M."/>
            <person name="Hertel R."/>
            <person name="Sproer C."/>
            <person name="Bunk B."/>
            <person name="Overmann J."/>
            <person name="Roth O."/>
            <person name="Liesegang H."/>
        </authorList>
    </citation>
    <scope>NUCLEOTIDE SEQUENCE [LARGE SCALE GENOMIC DNA]</scope>
    <source>
        <strain evidence="4 5">K08M4</strain>
    </source>
</reference>
<dbReference type="InterPro" id="IPR029058">
    <property type="entry name" value="AB_hydrolase_fold"/>
</dbReference>
<sequence length="335" mass="37441">MTIFTAAAGLSNPHLQTLVPRFIRKQALFDPHWQTLETPDGDFLDLAWSESPDGDNSTNDNPSSDKLSNKPIFVLFHGLEGSFESPYANGLMNAFAKDGWLSVMMHFRGCSGKPNRLARAYHSGEVEDARFFLRHLHAQFPNNPKVAVGISLGGNMLANYLAEYADDPLLSAATIVSAPFDLACCSSRIEQGFSKLYKKYLLNSLKSNALKKANLLQEKLGITAKTIKKITKLYEFDERITAPLHGFKNAQDYYAQCSALPKLKKIKLPTQIIHAKDDPFMTDDVIPKFVLPDNIDYRLFQKGGHVGFITGSTLKPRFWLEEALPAYYESIQDSA</sequence>
<dbReference type="Gene3D" id="3.40.50.1820">
    <property type="entry name" value="alpha/beta hydrolase"/>
    <property type="match status" value="1"/>
</dbReference>
<dbReference type="EMBL" id="CP017916">
    <property type="protein sequence ID" value="ARP37086.1"/>
    <property type="molecule type" value="Genomic_DNA"/>
</dbReference>
<feature type="active site" description="Charge relay system" evidence="2">
    <location>
        <position position="151"/>
    </location>
</feature>
<dbReference type="PANTHER" id="PTHR10794">
    <property type="entry name" value="ABHYDROLASE DOMAIN-CONTAINING PROTEIN"/>
    <property type="match status" value="1"/>
</dbReference>